<feature type="compositionally biased region" description="Basic and acidic residues" evidence="1">
    <location>
        <begin position="160"/>
        <end position="201"/>
    </location>
</feature>
<feature type="compositionally biased region" description="Polar residues" evidence="1">
    <location>
        <begin position="478"/>
        <end position="492"/>
    </location>
</feature>
<feature type="compositionally biased region" description="Basic and acidic residues" evidence="1">
    <location>
        <begin position="131"/>
        <end position="153"/>
    </location>
</feature>
<sequence length="598" mass="66911">MARRQRPPVDSSNRMQQSAAQPWAPIPSNYDGIAQIAQPREPTPARQPGVRVAETIAAGTNRPKYNQRVKSLVESRVSSGSGSESSDSGRSRRSERRAFVVENNGVDQLTITLSIDQLKTLIEQGTTGNGIERRSHSSGSRDSRGHRRSERDRARQRKTKRDERANEREERLEAFIKDTPEVRERESRARTKRTADSEKSGKPGQVSPARPNRAIKKKKSGVSRRVDSRPAHGPRAHARIRNRSNSSPRRPAQRSPRRNVNAVEQVRSDTESEFELDSEPDDASDHGSFATLSDESSTEFSYKSESEVDIGAGYISASESDGDSVSRTPAIVFETASEWEDDYFQQRGVRRANPAKNERTRKYGSKHASSPENEIRSRGDKSLRNSDDKSSRNSPNKDKGRRSGREPIRREPPQREPSDGEKRRPPDDGSNKKRYRASDDESGSRQNRRDESPPHEPPMERVRRATAEEVDTRKNQQRESNPGNSGEAQSQEQKPKARPHCCYCDRTGHAVESNLLVKHAAQKLIANPDKKNGGGPDNKKSGGGNNDNPSSGNKRGNGKFNKKRNQNHRTKSRSDESNDRNEGNLGGDRGNEQAEDLN</sequence>
<dbReference type="AlphaFoldDB" id="A0A7M7H664"/>
<feature type="compositionally biased region" description="Low complexity" evidence="1">
    <location>
        <begin position="74"/>
        <end position="86"/>
    </location>
</feature>
<dbReference type="InParanoid" id="A0A7M7H664"/>
<dbReference type="RefSeq" id="XP_008202040.1">
    <property type="nucleotide sequence ID" value="XM_008203818.1"/>
</dbReference>
<feature type="region of interest" description="Disordered" evidence="1">
    <location>
        <begin position="55"/>
        <end position="105"/>
    </location>
</feature>
<feature type="compositionally biased region" description="Polar residues" evidence="1">
    <location>
        <begin position="10"/>
        <end position="20"/>
    </location>
</feature>
<protein>
    <submittedName>
        <fullName evidence="2">Uncharacterized protein</fullName>
    </submittedName>
</protein>
<feature type="compositionally biased region" description="Basic and acidic residues" evidence="1">
    <location>
        <begin position="528"/>
        <end position="540"/>
    </location>
</feature>
<feature type="compositionally biased region" description="Acidic residues" evidence="1">
    <location>
        <begin position="271"/>
        <end position="282"/>
    </location>
</feature>
<feature type="compositionally biased region" description="Basic and acidic residues" evidence="1">
    <location>
        <begin position="572"/>
        <end position="582"/>
    </location>
</feature>
<feature type="region of interest" description="Disordered" evidence="1">
    <location>
        <begin position="1"/>
        <end position="30"/>
    </location>
</feature>
<accession>A0A7M7H664</accession>
<feature type="compositionally biased region" description="Polar residues" evidence="1">
    <location>
        <begin position="290"/>
        <end position="303"/>
    </location>
</feature>
<keyword evidence="3" id="KW-1185">Reference proteome</keyword>
<dbReference type="EnsemblMetazoa" id="XM_008203818">
    <property type="protein sequence ID" value="XP_008202040"/>
    <property type="gene ID" value="LOC103315363"/>
</dbReference>
<feature type="region of interest" description="Disordered" evidence="1">
    <location>
        <begin position="522"/>
        <end position="598"/>
    </location>
</feature>
<feature type="compositionally biased region" description="Basic residues" evidence="1">
    <location>
        <begin position="213"/>
        <end position="222"/>
    </location>
</feature>
<evidence type="ECO:0000256" key="1">
    <source>
        <dbReference type="SAM" id="MobiDB-lite"/>
    </source>
</evidence>
<reference evidence="2" key="1">
    <citation type="submission" date="2021-01" db="UniProtKB">
        <authorList>
            <consortium name="EnsemblMetazoa"/>
        </authorList>
    </citation>
    <scope>IDENTIFICATION</scope>
</reference>
<dbReference type="Proteomes" id="UP000002358">
    <property type="component" value="Unassembled WGS sequence"/>
</dbReference>
<feature type="compositionally biased region" description="Basic residues" evidence="1">
    <location>
        <begin position="556"/>
        <end position="571"/>
    </location>
</feature>
<name>A0A7M7H664_NASVI</name>
<feature type="compositionally biased region" description="Basic and acidic residues" evidence="1">
    <location>
        <begin position="373"/>
        <end position="477"/>
    </location>
</feature>
<feature type="region of interest" description="Disordered" evidence="1">
    <location>
        <begin position="123"/>
        <end position="306"/>
    </location>
</feature>
<dbReference type="GeneID" id="103315363"/>
<feature type="compositionally biased region" description="Basic residues" evidence="1">
    <location>
        <begin position="232"/>
        <end position="242"/>
    </location>
</feature>
<proteinExistence type="predicted"/>
<evidence type="ECO:0000313" key="2">
    <source>
        <dbReference type="EnsemblMetazoa" id="XP_008202040"/>
    </source>
</evidence>
<evidence type="ECO:0000313" key="3">
    <source>
        <dbReference type="Proteomes" id="UP000002358"/>
    </source>
</evidence>
<organism evidence="2 3">
    <name type="scientific">Nasonia vitripennis</name>
    <name type="common">Parasitic wasp</name>
    <dbReference type="NCBI Taxonomy" id="7425"/>
    <lineage>
        <taxon>Eukaryota</taxon>
        <taxon>Metazoa</taxon>
        <taxon>Ecdysozoa</taxon>
        <taxon>Arthropoda</taxon>
        <taxon>Hexapoda</taxon>
        <taxon>Insecta</taxon>
        <taxon>Pterygota</taxon>
        <taxon>Neoptera</taxon>
        <taxon>Endopterygota</taxon>
        <taxon>Hymenoptera</taxon>
        <taxon>Apocrita</taxon>
        <taxon>Proctotrupomorpha</taxon>
        <taxon>Chalcidoidea</taxon>
        <taxon>Pteromalidae</taxon>
        <taxon>Pteromalinae</taxon>
        <taxon>Nasonia</taxon>
    </lineage>
</organism>
<feature type="region of interest" description="Disordered" evidence="1">
    <location>
        <begin position="336"/>
        <end position="503"/>
    </location>
</feature>
<dbReference type="KEGG" id="nvi:103315363"/>
<feature type="compositionally biased region" description="Basic and acidic residues" evidence="1">
    <location>
        <begin position="87"/>
        <end position="99"/>
    </location>
</feature>